<dbReference type="Proteomes" id="UP001605036">
    <property type="component" value="Unassembled WGS sequence"/>
</dbReference>
<dbReference type="AlphaFoldDB" id="A0ABD1Z969"/>
<gene>
    <name evidence="2" type="ORF">R1flu_011938</name>
</gene>
<feature type="compositionally biased region" description="Low complexity" evidence="1">
    <location>
        <begin position="25"/>
        <end position="41"/>
    </location>
</feature>
<dbReference type="EMBL" id="JBHFFA010000002">
    <property type="protein sequence ID" value="KAL2644351.1"/>
    <property type="molecule type" value="Genomic_DNA"/>
</dbReference>
<proteinExistence type="predicted"/>
<evidence type="ECO:0000313" key="3">
    <source>
        <dbReference type="Proteomes" id="UP001605036"/>
    </source>
</evidence>
<feature type="compositionally biased region" description="Low complexity" evidence="1">
    <location>
        <begin position="1"/>
        <end position="16"/>
    </location>
</feature>
<feature type="region of interest" description="Disordered" evidence="1">
    <location>
        <begin position="1"/>
        <end position="64"/>
    </location>
</feature>
<keyword evidence="3" id="KW-1185">Reference proteome</keyword>
<organism evidence="2 3">
    <name type="scientific">Riccia fluitans</name>
    <dbReference type="NCBI Taxonomy" id="41844"/>
    <lineage>
        <taxon>Eukaryota</taxon>
        <taxon>Viridiplantae</taxon>
        <taxon>Streptophyta</taxon>
        <taxon>Embryophyta</taxon>
        <taxon>Marchantiophyta</taxon>
        <taxon>Marchantiopsida</taxon>
        <taxon>Marchantiidae</taxon>
        <taxon>Marchantiales</taxon>
        <taxon>Ricciaceae</taxon>
        <taxon>Riccia</taxon>
    </lineage>
</organism>
<sequence length="102" mass="11356">MNSSTESTKCSSSKWSNPFKGSRVASSESSSAAKTETNSKAFSKSPEQKTEEKKKHANKRSQQALVVNYFPTAVGESIILEARTWEADKVQPVLKFRQARTR</sequence>
<evidence type="ECO:0000256" key="1">
    <source>
        <dbReference type="SAM" id="MobiDB-lite"/>
    </source>
</evidence>
<reference evidence="2 3" key="1">
    <citation type="submission" date="2024-09" db="EMBL/GenBank/DDBJ databases">
        <title>Chromosome-scale assembly of Riccia fluitans.</title>
        <authorList>
            <person name="Paukszto L."/>
            <person name="Sawicki J."/>
            <person name="Karawczyk K."/>
            <person name="Piernik-Szablinska J."/>
            <person name="Szczecinska M."/>
            <person name="Mazdziarz M."/>
        </authorList>
    </citation>
    <scope>NUCLEOTIDE SEQUENCE [LARGE SCALE GENOMIC DNA]</scope>
    <source>
        <strain evidence="2">Rf_01</strain>
        <tissue evidence="2">Aerial parts of the thallus</tissue>
    </source>
</reference>
<comment type="caution">
    <text evidence="2">The sequence shown here is derived from an EMBL/GenBank/DDBJ whole genome shotgun (WGS) entry which is preliminary data.</text>
</comment>
<name>A0ABD1Z969_9MARC</name>
<accession>A0ABD1Z969</accession>
<protein>
    <submittedName>
        <fullName evidence="2">Uncharacterized protein</fullName>
    </submittedName>
</protein>
<evidence type="ECO:0000313" key="2">
    <source>
        <dbReference type="EMBL" id="KAL2644351.1"/>
    </source>
</evidence>